<dbReference type="OrthoDB" id="9783139at2"/>
<dbReference type="InterPro" id="IPR029016">
    <property type="entry name" value="GAF-like_dom_sf"/>
</dbReference>
<evidence type="ECO:0000256" key="4">
    <source>
        <dbReference type="ARBA" id="ARBA00023163"/>
    </source>
</evidence>
<dbReference type="GO" id="GO:0004252">
    <property type="term" value="F:serine-type endopeptidase activity"/>
    <property type="evidence" value="ECO:0007669"/>
    <property type="project" value="InterPro"/>
</dbReference>
<dbReference type="SUPFAM" id="SSF55781">
    <property type="entry name" value="GAF domain-like"/>
    <property type="match status" value="1"/>
</dbReference>
<protein>
    <recommendedName>
        <fullName evidence="5">Heat-inducible transcription repressor HrcA</fullName>
    </recommendedName>
</protein>
<dbReference type="PIRSF" id="PIRSF005485">
    <property type="entry name" value="HrcA"/>
    <property type="match status" value="1"/>
</dbReference>
<dbReference type="Gene3D" id="3.30.450.40">
    <property type="match status" value="1"/>
</dbReference>
<dbReference type="RefSeq" id="WP_092650383.1">
    <property type="nucleotide sequence ID" value="NZ_FOHA01000003.1"/>
</dbReference>
<dbReference type="InterPro" id="IPR036390">
    <property type="entry name" value="WH_DNA-bd_sf"/>
</dbReference>
<dbReference type="Gene3D" id="3.30.390.60">
    <property type="entry name" value="Heat-inducible transcription repressor hrca homolog, domain 3"/>
    <property type="match status" value="1"/>
</dbReference>
<dbReference type="GO" id="GO:0006508">
    <property type="term" value="P:proteolysis"/>
    <property type="evidence" value="ECO:0007669"/>
    <property type="project" value="InterPro"/>
</dbReference>
<feature type="domain" description="Heat-inducible transcription repressor HrcA C-terminal" evidence="6">
    <location>
        <begin position="104"/>
        <end position="322"/>
    </location>
</feature>
<comment type="similarity">
    <text evidence="5">Belongs to the HrcA family.</text>
</comment>
<feature type="domain" description="LexA repressor DNA-binding" evidence="7">
    <location>
        <begin position="2"/>
        <end position="60"/>
    </location>
</feature>
<dbReference type="PANTHER" id="PTHR34824:SF1">
    <property type="entry name" value="HEAT-INDUCIBLE TRANSCRIPTION REPRESSOR HRCA"/>
    <property type="match status" value="1"/>
</dbReference>
<keyword evidence="9" id="KW-1185">Reference proteome</keyword>
<organism evidence="8 9">
    <name type="scientific">Isobaculum melis</name>
    <dbReference type="NCBI Taxonomy" id="142588"/>
    <lineage>
        <taxon>Bacteria</taxon>
        <taxon>Bacillati</taxon>
        <taxon>Bacillota</taxon>
        <taxon>Bacilli</taxon>
        <taxon>Lactobacillales</taxon>
        <taxon>Carnobacteriaceae</taxon>
        <taxon>Isobaculum</taxon>
    </lineage>
</organism>
<evidence type="ECO:0000259" key="6">
    <source>
        <dbReference type="Pfam" id="PF01628"/>
    </source>
</evidence>
<evidence type="ECO:0000256" key="3">
    <source>
        <dbReference type="ARBA" id="ARBA00023016"/>
    </source>
</evidence>
<keyword evidence="4 5" id="KW-0804">Transcription</keyword>
<dbReference type="InterPro" id="IPR002571">
    <property type="entry name" value="HrcA"/>
</dbReference>
<dbReference type="Pfam" id="PF01628">
    <property type="entry name" value="HrcA"/>
    <property type="match status" value="1"/>
</dbReference>
<evidence type="ECO:0000313" key="8">
    <source>
        <dbReference type="EMBL" id="SER66752.1"/>
    </source>
</evidence>
<evidence type="ECO:0000256" key="5">
    <source>
        <dbReference type="HAMAP-Rule" id="MF_00081"/>
    </source>
</evidence>
<comment type="function">
    <text evidence="5">Negative regulator of class I heat shock genes (grpE-dnaK-dnaJ and groELS operons). Prevents heat-shock induction of these operons.</text>
</comment>
<accession>A0A1H9R226</accession>
<proteinExistence type="inferred from homology"/>
<dbReference type="Pfam" id="PF01726">
    <property type="entry name" value="LexA_DNA_bind"/>
    <property type="match status" value="1"/>
</dbReference>
<dbReference type="STRING" id="142588.SAMN04488559_1038"/>
<dbReference type="SUPFAM" id="SSF46785">
    <property type="entry name" value="Winged helix' DNA-binding domain"/>
    <property type="match status" value="1"/>
</dbReference>
<reference evidence="8 9" key="1">
    <citation type="submission" date="2016-10" db="EMBL/GenBank/DDBJ databases">
        <authorList>
            <person name="de Groot N.N."/>
        </authorList>
    </citation>
    <scope>NUCLEOTIDE SEQUENCE [LARGE SCALE GENOMIC DNA]</scope>
    <source>
        <strain evidence="8 9">DSM 13760</strain>
    </source>
</reference>
<dbReference type="InterPro" id="IPR006199">
    <property type="entry name" value="LexA_DNA-bd_dom"/>
</dbReference>
<dbReference type="GO" id="GO:0045892">
    <property type="term" value="P:negative regulation of DNA-templated transcription"/>
    <property type="evidence" value="ECO:0007669"/>
    <property type="project" value="UniProtKB-UniRule"/>
</dbReference>
<gene>
    <name evidence="5" type="primary">hrcA</name>
    <name evidence="8" type="ORF">SAMN04488559_1038</name>
</gene>
<dbReference type="InterPro" id="IPR021153">
    <property type="entry name" value="HrcA_C"/>
</dbReference>
<evidence type="ECO:0000256" key="2">
    <source>
        <dbReference type="ARBA" id="ARBA00023015"/>
    </source>
</evidence>
<dbReference type="HAMAP" id="MF_00081">
    <property type="entry name" value="HrcA"/>
    <property type="match status" value="1"/>
</dbReference>
<evidence type="ECO:0000256" key="1">
    <source>
        <dbReference type="ARBA" id="ARBA00022491"/>
    </source>
</evidence>
<dbReference type="PANTHER" id="PTHR34824">
    <property type="entry name" value="HEAT-INDUCIBLE TRANSCRIPTION REPRESSOR HRCA"/>
    <property type="match status" value="1"/>
</dbReference>
<dbReference type="Gene3D" id="1.10.10.10">
    <property type="entry name" value="Winged helix-like DNA-binding domain superfamily/Winged helix DNA-binding domain"/>
    <property type="match status" value="1"/>
</dbReference>
<dbReference type="InterPro" id="IPR036388">
    <property type="entry name" value="WH-like_DNA-bd_sf"/>
</dbReference>
<evidence type="ECO:0000259" key="7">
    <source>
        <dbReference type="Pfam" id="PF01726"/>
    </source>
</evidence>
<keyword evidence="3 5" id="KW-0346">Stress response</keyword>
<keyword evidence="2 5" id="KW-0805">Transcription regulation</keyword>
<dbReference type="Proteomes" id="UP000198948">
    <property type="component" value="Unassembled WGS sequence"/>
</dbReference>
<evidence type="ECO:0000313" key="9">
    <source>
        <dbReference type="Proteomes" id="UP000198948"/>
    </source>
</evidence>
<dbReference type="GO" id="GO:0003677">
    <property type="term" value="F:DNA binding"/>
    <property type="evidence" value="ECO:0007669"/>
    <property type="project" value="InterPro"/>
</dbReference>
<dbReference type="InterPro" id="IPR023120">
    <property type="entry name" value="WHTH_transcript_rep_HrcA_IDD"/>
</dbReference>
<sequence length="346" mass="39273">MLTERQVLILESIIRFYTETGHPVGSKTLMNELSLPFSSATIRNEMSRLEELGFIEKTHSSSGRIPSVKGYRFYVDYLISPEQLPAQEVAKIRSAFGPRYHELDEIVSQSANILSELTNYTAILLGPKMQENKLTGFRLVPLSEHQAMAILVTDQAHVENRTFTIPPGMKLADLETIVKIFNDQLIGLPLTEVFKKINVEIPQILARHLHTDSDLFVDVFGNIITHTIRERFYVGGKMNLLNFSEFQDIEKFKSIYSLMDEGNNLRTLISRKSDGIHVKIGQELNNDLFSDFSLITATYQVVGHGEGMIALLGPTSMPYSKMLGLVDTFRNELADKVSDYYRFLEE</sequence>
<dbReference type="NCBIfam" id="TIGR00331">
    <property type="entry name" value="hrcA"/>
    <property type="match status" value="1"/>
</dbReference>
<dbReference type="AlphaFoldDB" id="A0A1H9R226"/>
<name>A0A1H9R226_9LACT</name>
<dbReference type="EMBL" id="FOHA01000003">
    <property type="protein sequence ID" value="SER66752.1"/>
    <property type="molecule type" value="Genomic_DNA"/>
</dbReference>
<keyword evidence="1 5" id="KW-0678">Repressor</keyword>